<protein>
    <submittedName>
        <fullName evidence="1">Uncharacterized protein</fullName>
    </submittedName>
</protein>
<evidence type="ECO:0000313" key="2">
    <source>
        <dbReference type="Proteomes" id="UP000318538"/>
    </source>
</evidence>
<dbReference type="AlphaFoldDB" id="A0A517N9E5"/>
<organism evidence="1 2">
    <name type="scientific">Rubripirellula lacrimiformis</name>
    <dbReference type="NCBI Taxonomy" id="1930273"/>
    <lineage>
        <taxon>Bacteria</taxon>
        <taxon>Pseudomonadati</taxon>
        <taxon>Planctomycetota</taxon>
        <taxon>Planctomycetia</taxon>
        <taxon>Pirellulales</taxon>
        <taxon>Pirellulaceae</taxon>
        <taxon>Rubripirellula</taxon>
    </lineage>
</organism>
<name>A0A517N9E5_9BACT</name>
<proteinExistence type="predicted"/>
<gene>
    <name evidence="1" type="ORF">K227x_21390</name>
</gene>
<accession>A0A517N9E5</accession>
<sequence length="54" mass="6051">MTVDGPIVVARLPSDPFAIYRVQRLVALKMDRKKNGAPSQALGRQRLSFLNELI</sequence>
<dbReference type="EMBL" id="CP036525">
    <property type="protein sequence ID" value="QDT03754.1"/>
    <property type="molecule type" value="Genomic_DNA"/>
</dbReference>
<evidence type="ECO:0000313" key="1">
    <source>
        <dbReference type="EMBL" id="QDT03754.1"/>
    </source>
</evidence>
<reference evidence="1 2" key="1">
    <citation type="submission" date="2019-02" db="EMBL/GenBank/DDBJ databases">
        <title>Deep-cultivation of Planctomycetes and their phenomic and genomic characterization uncovers novel biology.</title>
        <authorList>
            <person name="Wiegand S."/>
            <person name="Jogler M."/>
            <person name="Boedeker C."/>
            <person name="Pinto D."/>
            <person name="Vollmers J."/>
            <person name="Rivas-Marin E."/>
            <person name="Kohn T."/>
            <person name="Peeters S.H."/>
            <person name="Heuer A."/>
            <person name="Rast P."/>
            <person name="Oberbeckmann S."/>
            <person name="Bunk B."/>
            <person name="Jeske O."/>
            <person name="Meyerdierks A."/>
            <person name="Storesund J.E."/>
            <person name="Kallscheuer N."/>
            <person name="Luecker S."/>
            <person name="Lage O.M."/>
            <person name="Pohl T."/>
            <person name="Merkel B.J."/>
            <person name="Hornburger P."/>
            <person name="Mueller R.-W."/>
            <person name="Bruemmer F."/>
            <person name="Labrenz M."/>
            <person name="Spormann A.M."/>
            <person name="Op den Camp H."/>
            <person name="Overmann J."/>
            <person name="Amann R."/>
            <person name="Jetten M.S.M."/>
            <person name="Mascher T."/>
            <person name="Medema M.H."/>
            <person name="Devos D.P."/>
            <person name="Kaster A.-K."/>
            <person name="Ovreas L."/>
            <person name="Rohde M."/>
            <person name="Galperin M.Y."/>
            <person name="Jogler C."/>
        </authorList>
    </citation>
    <scope>NUCLEOTIDE SEQUENCE [LARGE SCALE GENOMIC DNA]</scope>
    <source>
        <strain evidence="1 2">K22_7</strain>
    </source>
</reference>
<dbReference type="Proteomes" id="UP000318538">
    <property type="component" value="Chromosome"/>
</dbReference>
<keyword evidence="2" id="KW-1185">Reference proteome</keyword>
<dbReference type="KEGG" id="rlc:K227x_21390"/>